<feature type="transmembrane region" description="Helical" evidence="7">
    <location>
        <begin position="20"/>
        <end position="38"/>
    </location>
</feature>
<feature type="domain" description="Peptidase S8/S53" evidence="8">
    <location>
        <begin position="176"/>
        <end position="472"/>
    </location>
</feature>
<organism evidence="9 10">
    <name type="scientific">Baia soyae</name>
    <dbReference type="NCBI Taxonomy" id="1544746"/>
    <lineage>
        <taxon>Bacteria</taxon>
        <taxon>Bacillati</taxon>
        <taxon>Bacillota</taxon>
        <taxon>Bacilli</taxon>
        <taxon>Bacillales</taxon>
        <taxon>Thermoactinomycetaceae</taxon>
        <taxon>Baia</taxon>
    </lineage>
</organism>
<dbReference type="EMBL" id="SLXV01000003">
    <property type="protein sequence ID" value="TCP70216.1"/>
    <property type="molecule type" value="Genomic_DNA"/>
</dbReference>
<dbReference type="OrthoDB" id="9798386at2"/>
<feature type="active site" description="Charge relay system" evidence="5">
    <location>
        <position position="184"/>
    </location>
</feature>
<evidence type="ECO:0000256" key="6">
    <source>
        <dbReference type="RuleBase" id="RU003355"/>
    </source>
</evidence>
<accession>A0A4R2S2Z5</accession>
<dbReference type="PROSITE" id="PS00137">
    <property type="entry name" value="SUBTILASE_HIS"/>
    <property type="match status" value="1"/>
</dbReference>
<evidence type="ECO:0000256" key="2">
    <source>
        <dbReference type="ARBA" id="ARBA00022670"/>
    </source>
</evidence>
<dbReference type="PROSITE" id="PS51892">
    <property type="entry name" value="SUBTILASE"/>
    <property type="match status" value="1"/>
</dbReference>
<keyword evidence="4 5" id="KW-0720">Serine protease</keyword>
<dbReference type="PANTHER" id="PTHR43806">
    <property type="entry name" value="PEPTIDASE S8"/>
    <property type="match status" value="1"/>
</dbReference>
<reference evidence="9 10" key="1">
    <citation type="submission" date="2019-03" db="EMBL/GenBank/DDBJ databases">
        <title>Genomic Encyclopedia of Type Strains, Phase IV (KMG-IV): sequencing the most valuable type-strain genomes for metagenomic binning, comparative biology and taxonomic classification.</title>
        <authorList>
            <person name="Goeker M."/>
        </authorList>
    </citation>
    <scope>NUCLEOTIDE SEQUENCE [LARGE SCALE GENOMIC DNA]</scope>
    <source>
        <strain evidence="9 10">DSM 46831</strain>
    </source>
</reference>
<dbReference type="InterPro" id="IPR023827">
    <property type="entry name" value="Peptidase_S8_Asp-AS"/>
</dbReference>
<keyword evidence="7" id="KW-1133">Transmembrane helix</keyword>
<evidence type="ECO:0000256" key="3">
    <source>
        <dbReference type="ARBA" id="ARBA00022801"/>
    </source>
</evidence>
<protein>
    <submittedName>
        <fullName evidence="9">Subtilase family protein</fullName>
    </submittedName>
</protein>
<comment type="caution">
    <text evidence="9">The sequence shown here is derived from an EMBL/GenBank/DDBJ whole genome shotgun (WGS) entry which is preliminary data.</text>
</comment>
<keyword evidence="7" id="KW-0472">Membrane</keyword>
<evidence type="ECO:0000256" key="7">
    <source>
        <dbReference type="SAM" id="Phobius"/>
    </source>
</evidence>
<feature type="active site" description="Charge relay system" evidence="5">
    <location>
        <position position="419"/>
    </location>
</feature>
<dbReference type="PROSITE" id="PS00138">
    <property type="entry name" value="SUBTILASE_SER"/>
    <property type="match status" value="1"/>
</dbReference>
<dbReference type="PANTHER" id="PTHR43806:SF11">
    <property type="entry name" value="CEREVISIN-RELATED"/>
    <property type="match status" value="1"/>
</dbReference>
<keyword evidence="2 5" id="KW-0645">Protease</keyword>
<dbReference type="Pfam" id="PF00082">
    <property type="entry name" value="Peptidase_S8"/>
    <property type="match status" value="1"/>
</dbReference>
<dbReference type="GO" id="GO:0006508">
    <property type="term" value="P:proteolysis"/>
    <property type="evidence" value="ECO:0007669"/>
    <property type="project" value="UniProtKB-KW"/>
</dbReference>
<dbReference type="PRINTS" id="PR00723">
    <property type="entry name" value="SUBTILISIN"/>
</dbReference>
<dbReference type="InterPro" id="IPR050131">
    <property type="entry name" value="Peptidase_S8_subtilisin-like"/>
</dbReference>
<keyword evidence="10" id="KW-1185">Reference proteome</keyword>
<comment type="similarity">
    <text evidence="1 5 6">Belongs to the peptidase S8 family.</text>
</comment>
<keyword evidence="3 5" id="KW-0378">Hydrolase</keyword>
<dbReference type="InterPro" id="IPR015500">
    <property type="entry name" value="Peptidase_S8_subtilisin-rel"/>
</dbReference>
<proteinExistence type="inferred from homology"/>
<evidence type="ECO:0000256" key="1">
    <source>
        <dbReference type="ARBA" id="ARBA00011073"/>
    </source>
</evidence>
<evidence type="ECO:0000256" key="5">
    <source>
        <dbReference type="PROSITE-ProRule" id="PRU01240"/>
    </source>
</evidence>
<dbReference type="PROSITE" id="PS00136">
    <property type="entry name" value="SUBTILASE_ASP"/>
    <property type="match status" value="1"/>
</dbReference>
<evidence type="ECO:0000259" key="8">
    <source>
        <dbReference type="Pfam" id="PF00082"/>
    </source>
</evidence>
<keyword evidence="7" id="KW-0812">Transmembrane</keyword>
<feature type="active site" description="Charge relay system" evidence="5">
    <location>
        <position position="218"/>
    </location>
</feature>
<dbReference type="InterPro" id="IPR000209">
    <property type="entry name" value="Peptidase_S8/S53_dom"/>
</dbReference>
<dbReference type="AlphaFoldDB" id="A0A4R2S2Z5"/>
<dbReference type="SUPFAM" id="SSF52743">
    <property type="entry name" value="Subtilisin-like"/>
    <property type="match status" value="1"/>
</dbReference>
<dbReference type="Proteomes" id="UP000294746">
    <property type="component" value="Unassembled WGS sequence"/>
</dbReference>
<evidence type="ECO:0000313" key="9">
    <source>
        <dbReference type="EMBL" id="TCP70216.1"/>
    </source>
</evidence>
<dbReference type="InterPro" id="IPR036852">
    <property type="entry name" value="Peptidase_S8/S53_dom_sf"/>
</dbReference>
<dbReference type="InterPro" id="IPR022398">
    <property type="entry name" value="Peptidase_S8_His-AS"/>
</dbReference>
<name>A0A4R2S2Z5_9BACL</name>
<gene>
    <name evidence="9" type="ORF">EDD57_10329</name>
</gene>
<dbReference type="GO" id="GO:0004252">
    <property type="term" value="F:serine-type endopeptidase activity"/>
    <property type="evidence" value="ECO:0007669"/>
    <property type="project" value="UniProtKB-UniRule"/>
</dbReference>
<evidence type="ECO:0000256" key="4">
    <source>
        <dbReference type="ARBA" id="ARBA00022825"/>
    </source>
</evidence>
<evidence type="ECO:0000313" key="10">
    <source>
        <dbReference type="Proteomes" id="UP000294746"/>
    </source>
</evidence>
<dbReference type="Gene3D" id="3.40.50.200">
    <property type="entry name" value="Peptidase S8/S53 domain"/>
    <property type="match status" value="1"/>
</dbReference>
<sequence>MFKLYSECGVLMGSLLKKFCLNLLVTCLIISASPFFLIEKGEAKENREAYNKLVIFKDSKIPSEIELHEESDIKMTRIPEIGALKIESNHKSNLDQFILKLKRYHNAEIATIGEDVKVSIPSEFTQFVPKYKDKMSHIPTNTVSEPKENSLHHSWGWDIKKVTAGGASYQIETGNHQVKIAILDSGIDFDHPDLKNNIISQGRSFVPGVETAKDDMGHGTMVAGMIAANGKLLGVGPNLGLVPYKVMSQGDGESSWVVQAIIQATKDDVDVINLSLGTYKSLIKQEDQAVLELYKRAARFASNKGVILVASSGNDALDLSNPSEVANKFGKEGDQLVHAPGGDIPHVITVSSTSIHNLLSKESNYGQQILFTAPGGEFDFSSGDTKALCLTTYPTYLQQSPINEYFNLPAGYVFTAGTSLSAPKVSGAIGVLIAHQKKTKKSPLTTDNMIKILQNSAEDLGEKGKDLFYGFGLVNLHQALKVLDK</sequence>
<dbReference type="InterPro" id="IPR023828">
    <property type="entry name" value="Peptidase_S8_Ser-AS"/>
</dbReference>